<proteinExistence type="predicted"/>
<dbReference type="OrthoDB" id="4775880at2759"/>
<protein>
    <submittedName>
        <fullName evidence="1">Putative zinc knuckle</fullName>
        <ecNumber evidence="1">3.1.26.4</ecNumber>
    </submittedName>
</protein>
<dbReference type="InterPro" id="IPR012337">
    <property type="entry name" value="RNaseH-like_sf"/>
</dbReference>
<sequence>MALCRLADAVCYLIDPKVRHDYVRAPIVEEWVRSWREVDELEKQLAHQGPSAALFYFFCQGTDENLSTGIPQRSPLSSILCLFYNADLIDNYNKGDTSATGSLLIYTDGSGIDGHTGAAAECPKIRQTRKAYMGRDTASTVYAGELQGINMALQIAREHRHQGSRWEKATIYTDNQAAIRSSATPVGKSGAYLLRQITRRIL</sequence>
<dbReference type="EC" id="3.1.26.4" evidence="1"/>
<dbReference type="SUPFAM" id="SSF53098">
    <property type="entry name" value="Ribonuclease H-like"/>
    <property type="match status" value="1"/>
</dbReference>
<keyword evidence="2" id="KW-1185">Reference proteome</keyword>
<evidence type="ECO:0000313" key="2">
    <source>
        <dbReference type="Proteomes" id="UP000054516"/>
    </source>
</evidence>
<dbReference type="GO" id="GO:0003676">
    <property type="term" value="F:nucleic acid binding"/>
    <property type="evidence" value="ECO:0007669"/>
    <property type="project" value="InterPro"/>
</dbReference>
<dbReference type="CDD" id="cd09276">
    <property type="entry name" value="Rnase_HI_RT_non_LTR"/>
    <property type="match status" value="1"/>
</dbReference>
<dbReference type="Proteomes" id="UP000054516">
    <property type="component" value="Unassembled WGS sequence"/>
</dbReference>
<dbReference type="InterPro" id="IPR036397">
    <property type="entry name" value="RNaseH_sf"/>
</dbReference>
<organism evidence="1">
    <name type="scientific">Rosellinia necatrix</name>
    <name type="common">White root-rot fungus</name>
    <dbReference type="NCBI Taxonomy" id="77044"/>
    <lineage>
        <taxon>Eukaryota</taxon>
        <taxon>Fungi</taxon>
        <taxon>Dikarya</taxon>
        <taxon>Ascomycota</taxon>
        <taxon>Pezizomycotina</taxon>
        <taxon>Sordariomycetes</taxon>
        <taxon>Xylariomycetidae</taxon>
        <taxon>Xylariales</taxon>
        <taxon>Xylariaceae</taxon>
        <taxon>Rosellinia</taxon>
    </lineage>
</organism>
<dbReference type="STRING" id="77044.A0A1S8A824"/>
<dbReference type="Gene3D" id="3.30.420.10">
    <property type="entry name" value="Ribonuclease H-like superfamily/Ribonuclease H"/>
    <property type="match status" value="1"/>
</dbReference>
<gene>
    <name evidence="1" type="ORF">SAMD00023353_2400570</name>
</gene>
<accession>A0A1S8A824</accession>
<dbReference type="EMBL" id="DF977469">
    <property type="protein sequence ID" value="GAW26203.1"/>
    <property type="molecule type" value="Genomic_DNA"/>
</dbReference>
<keyword evidence="1" id="KW-0378">Hydrolase</keyword>
<name>A0A1S8A824_ROSNE</name>
<dbReference type="GO" id="GO:0004523">
    <property type="term" value="F:RNA-DNA hybrid ribonuclease activity"/>
    <property type="evidence" value="ECO:0007669"/>
    <property type="project" value="UniProtKB-EC"/>
</dbReference>
<reference evidence="1" key="1">
    <citation type="submission" date="2016-03" db="EMBL/GenBank/DDBJ databases">
        <title>Draft genome sequence of Rosellinia necatrix.</title>
        <authorList>
            <person name="Kanematsu S."/>
        </authorList>
    </citation>
    <scope>NUCLEOTIDE SEQUENCE [LARGE SCALE GENOMIC DNA]</scope>
    <source>
        <strain evidence="1">W97</strain>
    </source>
</reference>
<dbReference type="AlphaFoldDB" id="A0A1S8A824"/>
<evidence type="ECO:0000313" key="1">
    <source>
        <dbReference type="EMBL" id="GAW26203.1"/>
    </source>
</evidence>